<organism evidence="1 2">
    <name type="scientific">Diutina rugosa</name>
    <name type="common">Yeast</name>
    <name type="synonym">Candida rugosa</name>
    <dbReference type="NCBI Taxonomy" id="5481"/>
    <lineage>
        <taxon>Eukaryota</taxon>
        <taxon>Fungi</taxon>
        <taxon>Dikarya</taxon>
        <taxon>Ascomycota</taxon>
        <taxon>Saccharomycotina</taxon>
        <taxon>Pichiomycetes</taxon>
        <taxon>Debaryomycetaceae</taxon>
        <taxon>Diutina</taxon>
    </lineage>
</organism>
<dbReference type="RefSeq" id="XP_034010289.1">
    <property type="nucleotide sequence ID" value="XM_034157807.1"/>
</dbReference>
<evidence type="ECO:0000313" key="1">
    <source>
        <dbReference type="EMBL" id="KAA8898032.1"/>
    </source>
</evidence>
<dbReference type="Pfam" id="PF04628">
    <property type="entry name" value="Sedlin_N"/>
    <property type="match status" value="1"/>
</dbReference>
<dbReference type="SUPFAM" id="SSF64356">
    <property type="entry name" value="SNARE-like"/>
    <property type="match status" value="1"/>
</dbReference>
<dbReference type="EMBL" id="SWFT01000149">
    <property type="protein sequence ID" value="KAA8898032.1"/>
    <property type="molecule type" value="Genomic_DNA"/>
</dbReference>
<dbReference type="VEuPathDB" id="FungiDB:DIURU_004886"/>
<dbReference type="PANTHER" id="PTHR12403">
    <property type="entry name" value="TRAFFICKING PROTEIN PARTICLE COMPLEX SUBUNIT 2"/>
    <property type="match status" value="1"/>
</dbReference>
<dbReference type="GO" id="GO:0006888">
    <property type="term" value="P:endoplasmic reticulum to Golgi vesicle-mediated transport"/>
    <property type="evidence" value="ECO:0007669"/>
    <property type="project" value="InterPro"/>
</dbReference>
<keyword evidence="2" id="KW-1185">Reference proteome</keyword>
<sequence length="162" mass="18170">MVSFISLISRSDKPLYIQSFLPTSNDPATANEFLKFNFLSHMGLDVFSSPTSLTLREQQQQHQKNQGVAPIYLLLFIHDGISVYGYETNNGLKILVGSEAPETTDRLNQLFLKIHKCYLRAVCNPFNGGVEDADESIENSATFDRNLKQVVAQWSSHDAEAD</sequence>
<proteinExistence type="predicted"/>
<gene>
    <name evidence="1" type="ORF">DIURU_004886</name>
</gene>
<dbReference type="OMA" id="KCYLRTI"/>
<reference evidence="1 2" key="1">
    <citation type="submission" date="2019-07" db="EMBL/GenBank/DDBJ databases">
        <title>Genome assembly of two rare yeast pathogens: Diutina rugosa and Trichomonascus ciferrii.</title>
        <authorList>
            <person name="Mixao V."/>
            <person name="Saus E."/>
            <person name="Hansen A."/>
            <person name="Lass-Flor C."/>
            <person name="Gabaldon T."/>
        </authorList>
    </citation>
    <scope>NUCLEOTIDE SEQUENCE [LARGE SCALE GENOMIC DNA]</scope>
    <source>
        <strain evidence="1 2">CBS 613</strain>
    </source>
</reference>
<evidence type="ECO:0008006" key="3">
    <source>
        <dbReference type="Google" id="ProtNLM"/>
    </source>
</evidence>
<accession>A0A642UFJ2</accession>
<dbReference type="Proteomes" id="UP000449547">
    <property type="component" value="Unassembled WGS sequence"/>
</dbReference>
<comment type="caution">
    <text evidence="1">The sequence shown here is derived from an EMBL/GenBank/DDBJ whole genome shotgun (WGS) entry which is preliminary data.</text>
</comment>
<protein>
    <recommendedName>
        <fullName evidence="3">Trafficking protein particle complex subunit</fullName>
    </recommendedName>
</protein>
<dbReference type="AlphaFoldDB" id="A0A642UFJ2"/>
<name>A0A642UFJ2_DIURU</name>
<evidence type="ECO:0000313" key="2">
    <source>
        <dbReference type="Proteomes" id="UP000449547"/>
    </source>
</evidence>
<dbReference type="OrthoDB" id="18320at2759"/>
<dbReference type="Gene3D" id="3.30.450.70">
    <property type="match status" value="1"/>
</dbReference>
<dbReference type="GeneID" id="54783537"/>
<dbReference type="InterPro" id="IPR006722">
    <property type="entry name" value="Sedlin"/>
</dbReference>
<dbReference type="InterPro" id="IPR011012">
    <property type="entry name" value="Longin-like_dom_sf"/>
</dbReference>
<dbReference type="GO" id="GO:0005737">
    <property type="term" value="C:cytoplasm"/>
    <property type="evidence" value="ECO:0007669"/>
    <property type="project" value="GOC"/>
</dbReference>